<dbReference type="EMBL" id="KV454485">
    <property type="protein sequence ID" value="ODV59603.1"/>
    <property type="molecule type" value="Genomic_DNA"/>
</dbReference>
<gene>
    <name evidence="5" type="ORF">ASCRUDRAFT_9271</name>
</gene>
<proteinExistence type="predicted"/>
<feature type="chain" id="PRO_5008910405" evidence="3">
    <location>
        <begin position="23"/>
        <end position="762"/>
    </location>
</feature>
<dbReference type="Proteomes" id="UP000095038">
    <property type="component" value="Unassembled WGS sequence"/>
</dbReference>
<dbReference type="SMART" id="SM00449">
    <property type="entry name" value="SPRY"/>
    <property type="match status" value="1"/>
</dbReference>
<evidence type="ECO:0000256" key="1">
    <source>
        <dbReference type="SAM" id="MobiDB-lite"/>
    </source>
</evidence>
<feature type="compositionally biased region" description="Polar residues" evidence="1">
    <location>
        <begin position="737"/>
        <end position="762"/>
    </location>
</feature>
<dbReference type="InterPro" id="IPR003877">
    <property type="entry name" value="SPRY_dom"/>
</dbReference>
<dbReference type="InterPro" id="IPR013320">
    <property type="entry name" value="ConA-like_dom_sf"/>
</dbReference>
<evidence type="ECO:0000259" key="4">
    <source>
        <dbReference type="SMART" id="SM00449"/>
    </source>
</evidence>
<feature type="compositionally biased region" description="Basic and acidic residues" evidence="1">
    <location>
        <begin position="722"/>
        <end position="735"/>
    </location>
</feature>
<dbReference type="STRING" id="1344418.A0A1D2VDN6"/>
<keyword evidence="3" id="KW-0732">Signal</keyword>
<keyword evidence="6" id="KW-1185">Reference proteome</keyword>
<feature type="compositionally biased region" description="Polar residues" evidence="1">
    <location>
        <begin position="690"/>
        <end position="704"/>
    </location>
</feature>
<keyword evidence="2" id="KW-0472">Membrane</keyword>
<dbReference type="OrthoDB" id="258495at2759"/>
<keyword evidence="2" id="KW-1133">Transmembrane helix</keyword>
<dbReference type="GeneID" id="30968743"/>
<feature type="signal peptide" evidence="3">
    <location>
        <begin position="1"/>
        <end position="22"/>
    </location>
</feature>
<organism evidence="5 6">
    <name type="scientific">Ascoidea rubescens DSM 1968</name>
    <dbReference type="NCBI Taxonomy" id="1344418"/>
    <lineage>
        <taxon>Eukaryota</taxon>
        <taxon>Fungi</taxon>
        <taxon>Dikarya</taxon>
        <taxon>Ascomycota</taxon>
        <taxon>Saccharomycotina</taxon>
        <taxon>Saccharomycetes</taxon>
        <taxon>Ascoideaceae</taxon>
        <taxon>Ascoidea</taxon>
    </lineage>
</organism>
<evidence type="ECO:0000256" key="3">
    <source>
        <dbReference type="SAM" id="SignalP"/>
    </source>
</evidence>
<feature type="region of interest" description="Disordered" evidence="1">
    <location>
        <begin position="690"/>
        <end position="762"/>
    </location>
</feature>
<feature type="region of interest" description="Disordered" evidence="1">
    <location>
        <begin position="389"/>
        <end position="415"/>
    </location>
</feature>
<dbReference type="SUPFAM" id="SSF49899">
    <property type="entry name" value="Concanavalin A-like lectins/glucanases"/>
    <property type="match status" value="1"/>
</dbReference>
<dbReference type="FunCoup" id="A0A1D2VDN6">
    <property type="interactions" value="39"/>
</dbReference>
<evidence type="ECO:0000313" key="6">
    <source>
        <dbReference type="Proteomes" id="UP000095038"/>
    </source>
</evidence>
<dbReference type="InParanoid" id="A0A1D2VDN6"/>
<name>A0A1D2VDN6_9ASCO</name>
<accession>A0A1D2VDN6</accession>
<sequence length="762" mass="84980">MIKSYCAVFLLFLSSLVTLSWCIPQPVYLHFSKLPNHDNDRSNSPSLSANLHDHNAYSLNDLHNLDISDYVQVINRPTDTTADKYQYKKLLSDDNKNNLISKHSSESSEPVESAEPAKRAKPAESNKYPTTILSPPHLSSPLSSPLSLSQFHSLYSTKMQPSSSAPLLTPNIILLISFFASLLFFVLIILVLSLIKYFFLNKNFSSIKLTNVSPGSFDDEQYEIEHFNDLSPNDQILFKQAKLFFKLNPPNFKPNNSLSLSQCILIQEKGIMAYDFLPNSNLPKNIVNINEKFEINFKNNSINKFLNANYGPISISTNLPIPTSNDVYYFESKIFDVDYDSISQNQLENQSQSPFFSIGLSTMPYPFFRLPGRHPWSIAYDSNGSRRFNNSFPIPPPQSVSSSSSSSYLPPPPPPPLPTPVSALAPLYFPFSSNRTFPPSSSTSSSKPKHSSKKVNESNIFPKILKGDVIGIGYKTKSGAIFFTRNGKKLSESKIGGHVKNIKKFLLYPIIGSSINCSIHLNFGQCGFVYIEANVKKWGFTKDIYGNQPPPPLYSTSSNDLLLQSSNFSNSINIISRNSSFSSLNDTSNENLIEISNDDLNNNSFNNYNNSSNNSSLNSLSRISSNITNIFNNSTNGSKNGNDSNKIQKTLNENIIEIPNFPPPFWASSSTILDNITLNTISQNELPPIYTSDNELNQHNTSSSIDKDNIAAETAGKTIKFSKPDMDTDEAHEQAETEYNQQNNKDSIKQTNTSFFNQGNSA</sequence>
<dbReference type="Gene3D" id="2.60.120.920">
    <property type="match status" value="1"/>
</dbReference>
<keyword evidence="2" id="KW-0812">Transmembrane</keyword>
<protein>
    <submittedName>
        <fullName evidence="5">SPRY-domain-containing protein</fullName>
    </submittedName>
</protein>
<dbReference type="InterPro" id="IPR043136">
    <property type="entry name" value="B30.2/SPRY_sf"/>
</dbReference>
<reference evidence="6" key="1">
    <citation type="submission" date="2016-05" db="EMBL/GenBank/DDBJ databases">
        <title>Comparative genomics of biotechnologically important yeasts.</title>
        <authorList>
            <consortium name="DOE Joint Genome Institute"/>
            <person name="Riley R."/>
            <person name="Haridas S."/>
            <person name="Wolfe K.H."/>
            <person name="Lopes M.R."/>
            <person name="Hittinger C.T."/>
            <person name="Goker M."/>
            <person name="Salamov A."/>
            <person name="Wisecaver J."/>
            <person name="Long T.M."/>
            <person name="Aerts A.L."/>
            <person name="Barry K."/>
            <person name="Choi C."/>
            <person name="Clum A."/>
            <person name="Coughlan A.Y."/>
            <person name="Deshpande S."/>
            <person name="Douglass A.P."/>
            <person name="Hanson S.J."/>
            <person name="Klenk H.-P."/>
            <person name="Labutti K."/>
            <person name="Lapidus A."/>
            <person name="Lindquist E."/>
            <person name="Lipzen A."/>
            <person name="Meier-Kolthoff J.P."/>
            <person name="Ohm R.A."/>
            <person name="Otillar R.P."/>
            <person name="Pangilinan J."/>
            <person name="Peng Y."/>
            <person name="Rokas A."/>
            <person name="Rosa C.A."/>
            <person name="Scheuner C."/>
            <person name="Sibirny A.A."/>
            <person name="Slot J.C."/>
            <person name="Stielow J.B."/>
            <person name="Sun H."/>
            <person name="Kurtzman C.P."/>
            <person name="Blackwell M."/>
            <person name="Grigoriev I.V."/>
            <person name="Jeffries T.W."/>
        </authorList>
    </citation>
    <scope>NUCLEOTIDE SEQUENCE [LARGE SCALE GENOMIC DNA]</scope>
    <source>
        <strain evidence="6">DSM 1968</strain>
    </source>
</reference>
<dbReference type="AlphaFoldDB" id="A0A1D2VDN6"/>
<feature type="compositionally biased region" description="Basic and acidic residues" evidence="1">
    <location>
        <begin position="115"/>
        <end position="124"/>
    </location>
</feature>
<evidence type="ECO:0000313" key="5">
    <source>
        <dbReference type="EMBL" id="ODV59603.1"/>
    </source>
</evidence>
<dbReference type="Pfam" id="PF00622">
    <property type="entry name" value="SPRY"/>
    <property type="match status" value="1"/>
</dbReference>
<feature type="domain" description="SPRY" evidence="4">
    <location>
        <begin position="325"/>
        <end position="527"/>
    </location>
</feature>
<feature type="region of interest" description="Disordered" evidence="1">
    <location>
        <begin position="97"/>
        <end position="131"/>
    </location>
</feature>
<feature type="compositionally biased region" description="Low complexity" evidence="1">
    <location>
        <begin position="399"/>
        <end position="408"/>
    </location>
</feature>
<evidence type="ECO:0000256" key="2">
    <source>
        <dbReference type="SAM" id="Phobius"/>
    </source>
</evidence>
<dbReference type="RefSeq" id="XP_020045910.1">
    <property type="nucleotide sequence ID" value="XM_020195107.1"/>
</dbReference>
<feature type="transmembrane region" description="Helical" evidence="2">
    <location>
        <begin position="172"/>
        <end position="199"/>
    </location>
</feature>